<evidence type="ECO:0000256" key="2">
    <source>
        <dbReference type="ARBA" id="ARBA00022771"/>
    </source>
</evidence>
<dbReference type="SMART" id="SM00249">
    <property type="entry name" value="PHD"/>
    <property type="match status" value="1"/>
</dbReference>
<keyword evidence="8" id="KW-1185">Reference proteome</keyword>
<dbReference type="InParanoid" id="H3CE27"/>
<dbReference type="STRING" id="99883.ENSTNIP00000006501"/>
<dbReference type="PANTHER" id="PTHR24102:SF18">
    <property type="entry name" value="PHD FINGER PROTEIN 21B"/>
    <property type="match status" value="1"/>
</dbReference>
<dbReference type="Pfam" id="PF00628">
    <property type="entry name" value="PHD"/>
    <property type="match status" value="1"/>
</dbReference>
<evidence type="ECO:0000313" key="7">
    <source>
        <dbReference type="Ensembl" id="ENSTNIP00000006501.1"/>
    </source>
</evidence>
<dbReference type="InterPro" id="IPR019787">
    <property type="entry name" value="Znf_PHD-finger"/>
</dbReference>
<evidence type="ECO:0000256" key="3">
    <source>
        <dbReference type="ARBA" id="ARBA00022833"/>
    </source>
</evidence>
<name>H3CE27_TETNG</name>
<reference evidence="8" key="1">
    <citation type="journal article" date="2004" name="Nature">
        <title>Genome duplication in the teleost fish Tetraodon nigroviridis reveals the early vertebrate proto-karyotype.</title>
        <authorList>
            <person name="Jaillon O."/>
            <person name="Aury J.-M."/>
            <person name="Brunet F."/>
            <person name="Petit J.-L."/>
            <person name="Stange-Thomann N."/>
            <person name="Mauceli E."/>
            <person name="Bouneau L."/>
            <person name="Fischer C."/>
            <person name="Ozouf-Costaz C."/>
            <person name="Bernot A."/>
            <person name="Nicaud S."/>
            <person name="Jaffe D."/>
            <person name="Fisher S."/>
            <person name="Lutfalla G."/>
            <person name="Dossat C."/>
            <person name="Segurens B."/>
            <person name="Dasilva C."/>
            <person name="Salanoubat M."/>
            <person name="Levy M."/>
            <person name="Boudet N."/>
            <person name="Castellano S."/>
            <person name="Anthouard V."/>
            <person name="Jubin C."/>
            <person name="Castelli V."/>
            <person name="Katinka M."/>
            <person name="Vacherie B."/>
            <person name="Biemont C."/>
            <person name="Skalli Z."/>
            <person name="Cattolico L."/>
            <person name="Poulain J."/>
            <person name="De Berardinis V."/>
            <person name="Cruaud C."/>
            <person name="Duprat S."/>
            <person name="Brottier P."/>
            <person name="Coutanceau J.-P."/>
            <person name="Gouzy J."/>
            <person name="Parra G."/>
            <person name="Lardier G."/>
            <person name="Chapple C."/>
            <person name="McKernan K.J."/>
            <person name="McEwan P."/>
            <person name="Bosak S."/>
            <person name="Kellis M."/>
            <person name="Volff J.-N."/>
            <person name="Guigo R."/>
            <person name="Zody M.C."/>
            <person name="Mesirov J."/>
            <person name="Lindblad-Toh K."/>
            <person name="Birren B."/>
            <person name="Nusbaum C."/>
            <person name="Kahn D."/>
            <person name="Robinson-Rechavi M."/>
            <person name="Laudet V."/>
            <person name="Schachter V."/>
            <person name="Quetier F."/>
            <person name="Saurin W."/>
            <person name="Scarpelli C."/>
            <person name="Wincker P."/>
            <person name="Lander E.S."/>
            <person name="Weissenbach J."/>
            <person name="Roest Crollius H."/>
        </authorList>
    </citation>
    <scope>NUCLEOTIDE SEQUENCE [LARGE SCALE GENOMIC DNA]</scope>
</reference>
<feature type="region of interest" description="Disordered" evidence="5">
    <location>
        <begin position="80"/>
        <end position="103"/>
    </location>
</feature>
<sequence length="277" mass="30339">IIIQAPGGVEGPPSTQKAPVPTSPSLRKDEDPEVGDRLGPVCPLACPPLTCLSSCLSLQKVAFMVALGLVTTEHLEEIQTKRQERKRRSTANPAYSGLLEPERKRLPSPYLDTSLLLTAPDSEDFCWKEPLEHEDQCAVCEEDGELQPCRSCPRAFHPSCLHPPLKTPPRGPWYCPKCQKKVLPAAQLTAAAANSHGRQLERQADVTSVPVLRLLSSVFCRPPSSVLCLLSSSVLCLLSSVFCSEGPEQRKHVLAAQLYPVLRHPQDRCVCVSENSH</sequence>
<evidence type="ECO:0000256" key="1">
    <source>
        <dbReference type="ARBA" id="ARBA00022723"/>
    </source>
</evidence>
<dbReference type="GeneTree" id="ENSGT00940000161105"/>
<organism evidence="7 8">
    <name type="scientific">Tetraodon nigroviridis</name>
    <name type="common">Spotted green pufferfish</name>
    <name type="synonym">Chelonodon nigroviridis</name>
    <dbReference type="NCBI Taxonomy" id="99883"/>
    <lineage>
        <taxon>Eukaryota</taxon>
        <taxon>Metazoa</taxon>
        <taxon>Chordata</taxon>
        <taxon>Craniata</taxon>
        <taxon>Vertebrata</taxon>
        <taxon>Euteleostomi</taxon>
        <taxon>Actinopterygii</taxon>
        <taxon>Neopterygii</taxon>
        <taxon>Teleostei</taxon>
        <taxon>Neoteleostei</taxon>
        <taxon>Acanthomorphata</taxon>
        <taxon>Eupercaria</taxon>
        <taxon>Tetraodontiformes</taxon>
        <taxon>Tetradontoidea</taxon>
        <taxon>Tetraodontidae</taxon>
        <taxon>Tetraodon</taxon>
    </lineage>
</organism>
<dbReference type="InterPro" id="IPR013083">
    <property type="entry name" value="Znf_RING/FYVE/PHD"/>
</dbReference>
<protein>
    <recommendedName>
        <fullName evidence="6">PHD-type domain-containing protein</fullName>
    </recommendedName>
</protein>
<dbReference type="PANTHER" id="PTHR24102">
    <property type="entry name" value="PHD FINGER PROTEIN"/>
    <property type="match status" value="1"/>
</dbReference>
<evidence type="ECO:0000256" key="5">
    <source>
        <dbReference type="SAM" id="MobiDB-lite"/>
    </source>
</evidence>
<dbReference type="InterPro" id="IPR011011">
    <property type="entry name" value="Znf_FYVE_PHD"/>
</dbReference>
<evidence type="ECO:0000313" key="8">
    <source>
        <dbReference type="Proteomes" id="UP000007303"/>
    </source>
</evidence>
<dbReference type="SUPFAM" id="SSF57903">
    <property type="entry name" value="FYVE/PHD zinc finger"/>
    <property type="match status" value="1"/>
</dbReference>
<dbReference type="Proteomes" id="UP000007303">
    <property type="component" value="Unassembled WGS sequence"/>
</dbReference>
<dbReference type="Gene3D" id="3.30.40.10">
    <property type="entry name" value="Zinc/RING finger domain, C3HC4 (zinc finger)"/>
    <property type="match status" value="1"/>
</dbReference>
<dbReference type="GO" id="GO:0008270">
    <property type="term" value="F:zinc ion binding"/>
    <property type="evidence" value="ECO:0007669"/>
    <property type="project" value="UniProtKB-KW"/>
</dbReference>
<keyword evidence="1" id="KW-0479">Metal-binding</keyword>
<evidence type="ECO:0000256" key="4">
    <source>
        <dbReference type="PROSITE-ProRule" id="PRU00146"/>
    </source>
</evidence>
<reference evidence="7" key="3">
    <citation type="submission" date="2025-09" db="UniProtKB">
        <authorList>
            <consortium name="Ensembl"/>
        </authorList>
    </citation>
    <scope>IDENTIFICATION</scope>
</reference>
<feature type="region of interest" description="Disordered" evidence="5">
    <location>
        <begin position="1"/>
        <end position="34"/>
    </location>
</feature>
<dbReference type="InterPro" id="IPR001965">
    <property type="entry name" value="Znf_PHD"/>
</dbReference>
<dbReference type="AlphaFoldDB" id="H3CE27"/>
<dbReference type="PROSITE" id="PS50016">
    <property type="entry name" value="ZF_PHD_2"/>
    <property type="match status" value="1"/>
</dbReference>
<keyword evidence="2 4" id="KW-0863">Zinc-finger</keyword>
<keyword evidence="3" id="KW-0862">Zinc</keyword>
<reference evidence="7" key="2">
    <citation type="submission" date="2025-08" db="UniProtKB">
        <authorList>
            <consortium name="Ensembl"/>
        </authorList>
    </citation>
    <scope>IDENTIFICATION</scope>
</reference>
<accession>H3CE27</accession>
<dbReference type="Ensembl" id="ENSTNIT00000006651.1">
    <property type="protein sequence ID" value="ENSTNIP00000006501.1"/>
    <property type="gene ID" value="ENSTNIG00000003895.1"/>
</dbReference>
<feature type="domain" description="PHD-type" evidence="6">
    <location>
        <begin position="134"/>
        <end position="181"/>
    </location>
</feature>
<proteinExistence type="predicted"/>
<evidence type="ECO:0000259" key="6">
    <source>
        <dbReference type="PROSITE" id="PS50016"/>
    </source>
</evidence>
<dbReference type="HOGENOM" id="CLU_1006643_0_0_1"/>